<proteinExistence type="predicted"/>
<gene>
    <name evidence="1" type="ORF">VNI00_001183</name>
</gene>
<comment type="caution">
    <text evidence="1">The sequence shown here is derived from an EMBL/GenBank/DDBJ whole genome shotgun (WGS) entry which is preliminary data.</text>
</comment>
<reference evidence="1 2" key="1">
    <citation type="submission" date="2024-01" db="EMBL/GenBank/DDBJ databases">
        <title>A draft genome for a cacao thread blight-causing isolate of Paramarasmius palmivorus.</title>
        <authorList>
            <person name="Baruah I.K."/>
            <person name="Bukari Y."/>
            <person name="Amoako-Attah I."/>
            <person name="Meinhardt L.W."/>
            <person name="Bailey B.A."/>
            <person name="Cohen S.P."/>
        </authorList>
    </citation>
    <scope>NUCLEOTIDE SEQUENCE [LARGE SCALE GENOMIC DNA]</scope>
    <source>
        <strain evidence="1 2">GH-12</strain>
    </source>
</reference>
<name>A0AAW0EAK6_9AGAR</name>
<keyword evidence="2" id="KW-1185">Reference proteome</keyword>
<dbReference type="EMBL" id="JAYKXP010000003">
    <property type="protein sequence ID" value="KAK7060418.1"/>
    <property type="molecule type" value="Genomic_DNA"/>
</dbReference>
<accession>A0AAW0EAK6</accession>
<protein>
    <submittedName>
        <fullName evidence="1">Uncharacterized protein</fullName>
    </submittedName>
</protein>
<dbReference type="Proteomes" id="UP001383192">
    <property type="component" value="Unassembled WGS sequence"/>
</dbReference>
<dbReference type="AlphaFoldDB" id="A0AAW0EAK6"/>
<evidence type="ECO:0000313" key="1">
    <source>
        <dbReference type="EMBL" id="KAK7060418.1"/>
    </source>
</evidence>
<evidence type="ECO:0000313" key="2">
    <source>
        <dbReference type="Proteomes" id="UP001383192"/>
    </source>
</evidence>
<organism evidence="1 2">
    <name type="scientific">Paramarasmius palmivorus</name>
    <dbReference type="NCBI Taxonomy" id="297713"/>
    <lineage>
        <taxon>Eukaryota</taxon>
        <taxon>Fungi</taxon>
        <taxon>Dikarya</taxon>
        <taxon>Basidiomycota</taxon>
        <taxon>Agaricomycotina</taxon>
        <taxon>Agaricomycetes</taxon>
        <taxon>Agaricomycetidae</taxon>
        <taxon>Agaricales</taxon>
        <taxon>Marasmiineae</taxon>
        <taxon>Marasmiaceae</taxon>
        <taxon>Paramarasmius</taxon>
    </lineage>
</organism>
<sequence>MTHGCGQMSDAFVYVLATRIETLNLSLRILDRIQHRRPPNHFRLHISSSETVRTELVLLPGGRMQTSFGLPIDIVRDDFFDYMTYLPDLQWLQLHQPLRRPVHASTQQSTFSVLQHRLRNFAGTRITVSLLLDGLSDILQIISRLPNCNDIRFVDWDLVEDRYQLPVMVALFQGLSSFNNRHTVRVLLPGEDYSHQLEEALQRLKHVLCMAT</sequence>